<evidence type="ECO:0000313" key="5">
    <source>
        <dbReference type="Proteomes" id="UP000051401"/>
    </source>
</evidence>
<dbReference type="PATRIC" id="fig|540747.5.peg.2054"/>
<name>A0A0T5P3Q2_9RHOB</name>
<dbReference type="EMBL" id="LAXI01000018">
    <property type="protein sequence ID" value="KRS15858.1"/>
    <property type="molecule type" value="Genomic_DNA"/>
</dbReference>
<dbReference type="KEGG" id="rid:RIdsm_02222"/>
<feature type="transmembrane region" description="Helical" evidence="1">
    <location>
        <begin position="55"/>
        <end position="73"/>
    </location>
</feature>
<dbReference type="AlphaFoldDB" id="A0A0T5P3Q2"/>
<dbReference type="InterPro" id="IPR026422">
    <property type="entry name" value="VPEID-CTERM"/>
</dbReference>
<gene>
    <name evidence="4" type="ORF">RIdsm_02222</name>
    <name evidence="3" type="ORF">XM52_21430</name>
</gene>
<sequence length="81" mass="8540">MKRVFMTLGAATTMYLSTAAVVSAQSWSDYLCSRYGIYCGSTGGSNTTPAPEIDVSSGALALAAVAAMLLLAWEIKRRRSA</sequence>
<reference evidence="4 6" key="2">
    <citation type="submission" date="2018-08" db="EMBL/GenBank/DDBJ databases">
        <title>Genetic Globetrotter - A new plasmid hitch-hiking vast phylogenetic and geographic distances.</title>
        <authorList>
            <person name="Vollmers J."/>
            <person name="Petersen J."/>
        </authorList>
    </citation>
    <scope>NUCLEOTIDE SEQUENCE [LARGE SCALE GENOMIC DNA]</scope>
    <source>
        <strain evidence="4 6">DSM 26383</strain>
    </source>
</reference>
<dbReference type="RefSeq" id="WP_057819385.1">
    <property type="nucleotide sequence ID" value="NZ_CAXRJZ010000020.1"/>
</dbReference>
<keyword evidence="5" id="KW-1185">Reference proteome</keyword>
<evidence type="ECO:0000256" key="2">
    <source>
        <dbReference type="SAM" id="SignalP"/>
    </source>
</evidence>
<evidence type="ECO:0000313" key="6">
    <source>
        <dbReference type="Proteomes" id="UP000325785"/>
    </source>
</evidence>
<dbReference type="Proteomes" id="UP000051401">
    <property type="component" value="Unassembled WGS sequence"/>
</dbReference>
<dbReference type="Proteomes" id="UP000325785">
    <property type="component" value="Chromosome"/>
</dbReference>
<feature type="signal peptide" evidence="2">
    <location>
        <begin position="1"/>
        <end position="24"/>
    </location>
</feature>
<keyword evidence="1" id="KW-0812">Transmembrane</keyword>
<organism evidence="3 5">
    <name type="scientific">Roseovarius indicus</name>
    <dbReference type="NCBI Taxonomy" id="540747"/>
    <lineage>
        <taxon>Bacteria</taxon>
        <taxon>Pseudomonadati</taxon>
        <taxon>Pseudomonadota</taxon>
        <taxon>Alphaproteobacteria</taxon>
        <taxon>Rhodobacterales</taxon>
        <taxon>Roseobacteraceae</taxon>
        <taxon>Roseovarius</taxon>
    </lineage>
</organism>
<evidence type="ECO:0000313" key="3">
    <source>
        <dbReference type="EMBL" id="KRS15858.1"/>
    </source>
</evidence>
<feature type="chain" id="PRO_5010437300" evidence="2">
    <location>
        <begin position="25"/>
        <end position="81"/>
    </location>
</feature>
<dbReference type="EMBL" id="CP031598">
    <property type="protein sequence ID" value="QEW26423.1"/>
    <property type="molecule type" value="Genomic_DNA"/>
</dbReference>
<accession>A0A0T5P3Q2</accession>
<protein>
    <submittedName>
        <fullName evidence="4">VPEID-CTERM protein sorting domain protein</fullName>
    </submittedName>
</protein>
<evidence type="ECO:0000256" key="1">
    <source>
        <dbReference type="SAM" id="Phobius"/>
    </source>
</evidence>
<keyword evidence="1" id="KW-1133">Transmembrane helix</keyword>
<dbReference type="STRING" id="540747.SAMN04488031_11461"/>
<keyword evidence="1" id="KW-0472">Membrane</keyword>
<reference evidence="3 5" key="1">
    <citation type="submission" date="2015-04" db="EMBL/GenBank/DDBJ databases">
        <title>The draft genome sequence of Roseovarius indicus B108T.</title>
        <authorList>
            <person name="Li G."/>
            <person name="Lai Q."/>
            <person name="Shao Z."/>
            <person name="Yan P."/>
        </authorList>
    </citation>
    <scope>NUCLEOTIDE SEQUENCE [LARGE SCALE GENOMIC DNA]</scope>
    <source>
        <strain evidence="3 5">B108</strain>
    </source>
</reference>
<dbReference type="NCBIfam" id="TIGR04161">
    <property type="entry name" value="VPEID-CTERM"/>
    <property type="match status" value="1"/>
</dbReference>
<keyword evidence="2" id="KW-0732">Signal</keyword>
<evidence type="ECO:0000313" key="4">
    <source>
        <dbReference type="EMBL" id="QEW26423.1"/>
    </source>
</evidence>
<proteinExistence type="predicted"/>